<feature type="compositionally biased region" description="Polar residues" evidence="1">
    <location>
        <begin position="12"/>
        <end position="23"/>
    </location>
</feature>
<sequence>MNRAFEDLPGANQRQPSAENSSLTEHEKHCTSMLFQLEVGSTMREMVAEWMAE</sequence>
<evidence type="ECO:0000313" key="3">
    <source>
        <dbReference type="Proteomes" id="UP001519460"/>
    </source>
</evidence>
<evidence type="ECO:0000256" key="1">
    <source>
        <dbReference type="SAM" id="MobiDB-lite"/>
    </source>
</evidence>
<organism evidence="2 3">
    <name type="scientific">Batillaria attramentaria</name>
    <dbReference type="NCBI Taxonomy" id="370345"/>
    <lineage>
        <taxon>Eukaryota</taxon>
        <taxon>Metazoa</taxon>
        <taxon>Spiralia</taxon>
        <taxon>Lophotrochozoa</taxon>
        <taxon>Mollusca</taxon>
        <taxon>Gastropoda</taxon>
        <taxon>Caenogastropoda</taxon>
        <taxon>Sorbeoconcha</taxon>
        <taxon>Cerithioidea</taxon>
        <taxon>Batillariidae</taxon>
        <taxon>Batillaria</taxon>
    </lineage>
</organism>
<comment type="caution">
    <text evidence="2">The sequence shown here is derived from an EMBL/GenBank/DDBJ whole genome shotgun (WGS) entry which is preliminary data.</text>
</comment>
<feature type="non-terminal residue" evidence="2">
    <location>
        <position position="53"/>
    </location>
</feature>
<keyword evidence="3" id="KW-1185">Reference proteome</keyword>
<dbReference type="EMBL" id="JACVVK020000359">
    <property type="protein sequence ID" value="KAK7477047.1"/>
    <property type="molecule type" value="Genomic_DNA"/>
</dbReference>
<name>A0ABD0JR91_9CAEN</name>
<proteinExistence type="predicted"/>
<evidence type="ECO:0000313" key="2">
    <source>
        <dbReference type="EMBL" id="KAK7477047.1"/>
    </source>
</evidence>
<dbReference type="AlphaFoldDB" id="A0ABD0JR91"/>
<accession>A0ABD0JR91</accession>
<feature type="region of interest" description="Disordered" evidence="1">
    <location>
        <begin position="1"/>
        <end position="27"/>
    </location>
</feature>
<gene>
    <name evidence="2" type="ORF">BaRGS_00031727</name>
</gene>
<protein>
    <submittedName>
        <fullName evidence="2">Uncharacterized protein</fullName>
    </submittedName>
</protein>
<dbReference type="Proteomes" id="UP001519460">
    <property type="component" value="Unassembled WGS sequence"/>
</dbReference>
<reference evidence="2 3" key="1">
    <citation type="journal article" date="2023" name="Sci. Data">
        <title>Genome assembly of the Korean intertidal mud-creeper Batillaria attramentaria.</title>
        <authorList>
            <person name="Patra A.K."/>
            <person name="Ho P.T."/>
            <person name="Jun S."/>
            <person name="Lee S.J."/>
            <person name="Kim Y."/>
            <person name="Won Y.J."/>
        </authorList>
    </citation>
    <scope>NUCLEOTIDE SEQUENCE [LARGE SCALE GENOMIC DNA]</scope>
    <source>
        <strain evidence="2">Wonlab-2016</strain>
    </source>
</reference>